<dbReference type="PANTHER" id="PTHR10334">
    <property type="entry name" value="CYSTEINE-RICH SECRETORY PROTEIN-RELATED"/>
    <property type="match status" value="1"/>
</dbReference>
<dbReference type="InterPro" id="IPR035940">
    <property type="entry name" value="CAP_sf"/>
</dbReference>
<feature type="region of interest" description="Disordered" evidence="3">
    <location>
        <begin position="357"/>
        <end position="396"/>
    </location>
</feature>
<dbReference type="PROSITE" id="PS51670">
    <property type="entry name" value="SHKT"/>
    <property type="match status" value="2"/>
</dbReference>
<dbReference type="InterPro" id="IPR014044">
    <property type="entry name" value="CAP_dom"/>
</dbReference>
<feature type="compositionally biased region" description="Polar residues" evidence="3">
    <location>
        <begin position="598"/>
        <end position="613"/>
    </location>
</feature>
<dbReference type="SMART" id="SM00254">
    <property type="entry name" value="ShKT"/>
    <property type="match status" value="2"/>
</dbReference>
<keyword evidence="1" id="KW-0800">Toxin</keyword>
<protein>
    <recommendedName>
        <fullName evidence="4">ShKT domain-containing protein</fullName>
    </recommendedName>
</protein>
<dbReference type="Gene3D" id="1.10.10.1940">
    <property type="match status" value="2"/>
</dbReference>
<dbReference type="InterPro" id="IPR001283">
    <property type="entry name" value="CRISP-related"/>
</dbReference>
<feature type="region of interest" description="Disordered" evidence="3">
    <location>
        <begin position="591"/>
        <end position="628"/>
    </location>
</feature>
<feature type="region of interest" description="Disordered" evidence="3">
    <location>
        <begin position="165"/>
        <end position="208"/>
    </location>
</feature>
<proteinExistence type="predicted"/>
<name>A0ABN8QXH2_9CNID</name>
<dbReference type="EMBL" id="CALNXK010000165">
    <property type="protein sequence ID" value="CAH3171599.1"/>
    <property type="molecule type" value="Genomic_DNA"/>
</dbReference>
<evidence type="ECO:0000313" key="5">
    <source>
        <dbReference type="EMBL" id="CAH3171599.1"/>
    </source>
</evidence>
<feature type="domain" description="ShKT" evidence="4">
    <location>
        <begin position="758"/>
        <end position="795"/>
    </location>
</feature>
<feature type="domain" description="ShKT" evidence="4">
    <location>
        <begin position="697"/>
        <end position="733"/>
    </location>
</feature>
<feature type="compositionally biased region" description="Low complexity" evidence="3">
    <location>
        <begin position="803"/>
        <end position="815"/>
    </location>
</feature>
<feature type="region of interest" description="Disordered" evidence="3">
    <location>
        <begin position="521"/>
        <end position="552"/>
    </location>
</feature>
<gene>
    <name evidence="5" type="ORF">PLOB_00011983</name>
</gene>
<feature type="region of interest" description="Disordered" evidence="3">
    <location>
        <begin position="273"/>
        <end position="343"/>
    </location>
</feature>
<evidence type="ECO:0000256" key="3">
    <source>
        <dbReference type="SAM" id="MobiDB-lite"/>
    </source>
</evidence>
<feature type="non-terminal residue" evidence="5">
    <location>
        <position position="1"/>
    </location>
</feature>
<accession>A0ABN8QXH2</accession>
<dbReference type="SUPFAM" id="SSF55797">
    <property type="entry name" value="PR-1-like"/>
    <property type="match status" value="2"/>
</dbReference>
<evidence type="ECO:0000259" key="4">
    <source>
        <dbReference type="PROSITE" id="PS51670"/>
    </source>
</evidence>
<feature type="region of interest" description="Disordered" evidence="3">
    <location>
        <begin position="803"/>
        <end position="836"/>
    </location>
</feature>
<reference evidence="5 6" key="1">
    <citation type="submission" date="2022-05" db="EMBL/GenBank/DDBJ databases">
        <authorList>
            <consortium name="Genoscope - CEA"/>
            <person name="William W."/>
        </authorList>
    </citation>
    <scope>NUCLEOTIDE SEQUENCE [LARGE SCALE GENOMIC DNA]</scope>
</reference>
<feature type="compositionally biased region" description="Low complexity" evidence="3">
    <location>
        <begin position="386"/>
        <end position="396"/>
    </location>
</feature>
<evidence type="ECO:0000256" key="2">
    <source>
        <dbReference type="PROSITE-ProRule" id="PRU01005"/>
    </source>
</evidence>
<dbReference type="Pfam" id="PF00188">
    <property type="entry name" value="CAP"/>
    <property type="match status" value="2"/>
</dbReference>
<comment type="caution">
    <text evidence="5">The sequence shown here is derived from an EMBL/GenBank/DDBJ whole genome shotgun (WGS) entry which is preliminary data.</text>
</comment>
<feature type="compositionally biased region" description="Low complexity" evidence="3">
    <location>
        <begin position="538"/>
        <end position="551"/>
    </location>
</feature>
<comment type="caution">
    <text evidence="2">Lacks conserved residue(s) required for the propagation of feature annotation.</text>
</comment>
<feature type="compositionally biased region" description="Low complexity" evidence="3">
    <location>
        <begin position="618"/>
        <end position="628"/>
    </location>
</feature>
<dbReference type="Pfam" id="PF01549">
    <property type="entry name" value="ShK"/>
    <property type="match status" value="2"/>
</dbReference>
<evidence type="ECO:0000313" key="6">
    <source>
        <dbReference type="Proteomes" id="UP001159405"/>
    </source>
</evidence>
<dbReference type="PRINTS" id="PR00837">
    <property type="entry name" value="V5TPXLIKE"/>
</dbReference>
<keyword evidence="6" id="KW-1185">Reference proteome</keyword>
<feature type="compositionally biased region" description="Basic and acidic residues" evidence="3">
    <location>
        <begin position="165"/>
        <end position="179"/>
    </location>
</feature>
<feature type="compositionally biased region" description="Acidic residues" evidence="3">
    <location>
        <begin position="315"/>
        <end position="328"/>
    </location>
</feature>
<sequence length="1288" mass="142461">AGCDSACQKECIEVINKYRLNHRAKKIVFSQFLADKAQKWADGGTFGYDMKSRGKYGQLIEWDVKNELQNFTTVIKHWHDKERDFDFASSQSKTGKTLHDFTQIVWKKAGKAGCAQSEIFGSKYYVVWMDSDGVVNPNMQAGEENIGSPKEDDLHWYETSSDLYKKPEPNKLKPSRLHEGTSSTREFVEPGKSKSSGTKRNGFRAPNKRVGAADLNEVQEEEKVLNNNAILKQYLFQDSLNKIVLNENKETASYRVVPGAKDDANWQKGAESLIRLDTSKPKSSSEKQNGDMATVPADAEDDRKDAAKFQSLVIQDDDMLTKDEEDDNGTLSSQGNNGDEFGADENNQAAAIQSMMKQEDDMIQNQDGEGEEEYSGNSSKLKGFQTNSTSSSNLGGNSTTYYASGVALNKNRNETASNKLSENLHSEPVGGTSNSSVVENEMKNQSINDSFTNGILNSGGDKSKPGDLDNATNTALLQNDKLIDQQVLNKSQAIVKEENRHKGDIGATNGGDTVEAGFSLAPATSQNGVHTERKPGISGTTSQQKSQSLTQFNDQVNTEKTEYRQEKMYPTSQAKAIYVQPQQTVKTVPTISDKESTDMPNSSLQSSQTTGKTTAVPLTKTSSSTDLGSSLTDVHHVMSPALIKLPSSNSRPIKLVFHVKDMNSKSNTEDGSQAVSDYQSPITADDVTAHMNDDAECQDDTLQCHLWAQHGHCKGIAYAEFMKRHCKATCGYCGLPSVIKESAKIKQPSNQLTQDEPCEDSPTYEFSCPRWQAQGYCERRQNEMNVVCRKTCGFCERAEKTSRASSSSHPSTSSSQLHYKENSKKQAPMNSKQPITFLSKPNLNELLKSEEKLSPSVGLQSLISVSSKTPKQPFVSENNQGPPKLSSLKAVRPMGRLMLNHSVNLPKNLNESLVVSSPELDNKTMTWTDMKFTKTGYKEKSGWKISDKSFPTQFPTQSDVSANFPNDIKMKDQLKQNSSRLPTAQDQGVTDKAGKFLLAPPVKMNLPSSSGFKPQVTSPSLWLKTFPSQQLISQNEDKVIENGIKALQRKLQAPLEISAVAKSIPGCGRRLCKERPNTQQAKTRETIGNREKATTELLVQYKTIAFFPGCDESCQKECLDAHNRYRLNHGASPLVLDQKLANQAQQWADKKVFKHSPWAGGQGGETIALGSLYPSFTAAVKAWHDEEKDYDWSSGEGLGGMKVNHFTQVVWKGAHLLGCGKTLVNGEPYYIAQMDTPGVITGEPGFDRLNVGKPKEPDLYWFMDSSPYWKEMQTKDSIPKNIEHLILK</sequence>
<evidence type="ECO:0000256" key="1">
    <source>
        <dbReference type="ARBA" id="ARBA00022656"/>
    </source>
</evidence>
<feature type="compositionally biased region" description="Basic and acidic residues" evidence="3">
    <location>
        <begin position="277"/>
        <end position="289"/>
    </location>
</feature>
<dbReference type="InterPro" id="IPR003582">
    <property type="entry name" value="ShKT_dom"/>
</dbReference>
<organism evidence="5 6">
    <name type="scientific">Porites lobata</name>
    <dbReference type="NCBI Taxonomy" id="104759"/>
    <lineage>
        <taxon>Eukaryota</taxon>
        <taxon>Metazoa</taxon>
        <taxon>Cnidaria</taxon>
        <taxon>Anthozoa</taxon>
        <taxon>Hexacorallia</taxon>
        <taxon>Scleractinia</taxon>
        <taxon>Fungiina</taxon>
        <taxon>Poritidae</taxon>
        <taxon>Porites</taxon>
    </lineage>
</organism>
<dbReference type="Proteomes" id="UP001159405">
    <property type="component" value="Unassembled WGS sequence"/>
</dbReference>
<dbReference type="Gene3D" id="3.40.33.10">
    <property type="entry name" value="CAP"/>
    <property type="match status" value="2"/>
</dbReference>
<dbReference type="SMART" id="SM00198">
    <property type="entry name" value="SCP"/>
    <property type="match status" value="2"/>
</dbReference>